<gene>
    <name evidence="1" type="ORF">OH718_17340</name>
</gene>
<comment type="caution">
    <text evidence="1">The sequence shown here is derived from an EMBL/GenBank/DDBJ whole genome shotgun (WGS) entry which is preliminary data.</text>
</comment>
<reference evidence="1 2" key="1">
    <citation type="submission" date="2022-10" db="EMBL/GenBank/DDBJ databases">
        <title>Characterization of Pseudomonas capsici strains from pepper and tomato in Georgia.</title>
        <authorList>
            <person name="Zhao M."/>
            <person name="Dutta B."/>
        </authorList>
    </citation>
    <scope>NUCLEOTIDE SEQUENCE [LARGE SCALE GENOMIC DNA]</scope>
    <source>
        <strain evidence="1 2">Pc20-5</strain>
    </source>
</reference>
<keyword evidence="2" id="KW-1185">Reference proteome</keyword>
<dbReference type="RefSeq" id="WP_183133891.1">
    <property type="nucleotide sequence ID" value="NZ_JAFGZD010000025.1"/>
</dbReference>
<evidence type="ECO:0000313" key="1">
    <source>
        <dbReference type="EMBL" id="MCV4378365.1"/>
    </source>
</evidence>
<proteinExistence type="predicted"/>
<organism evidence="1 2">
    <name type="scientific">Pseudomonas capsici</name>
    <dbReference type="NCBI Taxonomy" id="2810614"/>
    <lineage>
        <taxon>Bacteria</taxon>
        <taxon>Pseudomonadati</taxon>
        <taxon>Pseudomonadota</taxon>
        <taxon>Gammaproteobacteria</taxon>
        <taxon>Pseudomonadales</taxon>
        <taxon>Pseudomonadaceae</taxon>
        <taxon>Pseudomonas</taxon>
    </lineage>
</organism>
<dbReference type="Proteomes" id="UP001207294">
    <property type="component" value="Unassembled WGS sequence"/>
</dbReference>
<dbReference type="EMBL" id="JAOXML010000014">
    <property type="protein sequence ID" value="MCV4378365.1"/>
    <property type="molecule type" value="Genomic_DNA"/>
</dbReference>
<sequence>MKKLEKALSLLKQSINLFDLLPLQKSSQLSILLYALFAGEGHNAITPDIHSDAE</sequence>
<evidence type="ECO:0000313" key="2">
    <source>
        <dbReference type="Proteomes" id="UP001207294"/>
    </source>
</evidence>
<dbReference type="GeneID" id="93563899"/>
<name>A0ABT3BZS4_9PSED</name>
<protein>
    <submittedName>
        <fullName evidence="1">Uncharacterized protein</fullName>
    </submittedName>
</protein>
<accession>A0ABT3BZS4</accession>